<dbReference type="OrthoDB" id="9793050at2"/>
<keyword evidence="3" id="KW-1185">Reference proteome</keyword>
<evidence type="ECO:0000259" key="1">
    <source>
        <dbReference type="Pfam" id="PF01408"/>
    </source>
</evidence>
<dbReference type="Gene3D" id="3.30.360.10">
    <property type="entry name" value="Dihydrodipicolinate Reductase, domain 2"/>
    <property type="match status" value="1"/>
</dbReference>
<feature type="domain" description="Gfo/Idh/MocA-like oxidoreductase N-terminal" evidence="1">
    <location>
        <begin position="2"/>
        <end position="102"/>
    </location>
</feature>
<comment type="caution">
    <text evidence="2">The sequence shown here is derived from an EMBL/GenBank/DDBJ whole genome shotgun (WGS) entry which is preliminary data.</text>
</comment>
<dbReference type="RefSeq" id="WP_050455000.1">
    <property type="nucleotide sequence ID" value="NZ_LFJJ01000154.1"/>
</dbReference>
<proteinExistence type="predicted"/>
<organism evidence="2 3">
    <name type="scientific">Candidatus Burkholderia verschuerenii</name>
    <dbReference type="NCBI Taxonomy" id="242163"/>
    <lineage>
        <taxon>Bacteria</taxon>
        <taxon>Pseudomonadati</taxon>
        <taxon>Pseudomonadota</taxon>
        <taxon>Betaproteobacteria</taxon>
        <taxon>Burkholderiales</taxon>
        <taxon>Burkholderiaceae</taxon>
        <taxon>Burkholderia</taxon>
    </lineage>
</organism>
<accession>A0A0L0M938</accession>
<dbReference type="Proteomes" id="UP000036959">
    <property type="component" value="Unassembled WGS sequence"/>
</dbReference>
<dbReference type="Gene3D" id="3.40.50.720">
    <property type="entry name" value="NAD(P)-binding Rossmann-like Domain"/>
    <property type="match status" value="1"/>
</dbReference>
<reference evidence="3" key="1">
    <citation type="submission" date="2015-06" db="EMBL/GenBank/DDBJ databases">
        <title>Comparative genomics of Burkholderia leaf nodule symbionts.</title>
        <authorList>
            <person name="Carlier A."/>
            <person name="Eberl L."/>
            <person name="Pinto-Carbo M."/>
        </authorList>
    </citation>
    <scope>NUCLEOTIDE SEQUENCE [LARGE SCALE GENOMIC DNA]</scope>
    <source>
        <strain evidence="3">UZHbot4</strain>
    </source>
</reference>
<evidence type="ECO:0000313" key="3">
    <source>
        <dbReference type="Proteomes" id="UP000036959"/>
    </source>
</evidence>
<dbReference type="SUPFAM" id="SSF51735">
    <property type="entry name" value="NAD(P)-binding Rossmann-fold domains"/>
    <property type="match status" value="1"/>
</dbReference>
<dbReference type="EMBL" id="LFJJ01000154">
    <property type="protein sequence ID" value="KND59167.1"/>
    <property type="molecule type" value="Genomic_DNA"/>
</dbReference>
<name>A0A0L0M938_9BURK</name>
<protein>
    <recommendedName>
        <fullName evidence="1">Gfo/Idh/MocA-like oxidoreductase N-terminal domain-containing protein</fullName>
    </recommendedName>
</protein>
<dbReference type="PATRIC" id="fig|242163.4.peg.1630"/>
<evidence type="ECO:0000313" key="2">
    <source>
        <dbReference type="EMBL" id="KND59167.1"/>
    </source>
</evidence>
<gene>
    <name evidence="2" type="ORF">BVER_01197c</name>
</gene>
<dbReference type="InterPro" id="IPR036291">
    <property type="entry name" value="NAD(P)-bd_dom_sf"/>
</dbReference>
<dbReference type="AlphaFoldDB" id="A0A0L0M938"/>
<dbReference type="Pfam" id="PF01408">
    <property type="entry name" value="GFO_IDH_MocA"/>
    <property type="match status" value="1"/>
</dbReference>
<dbReference type="GO" id="GO:0000166">
    <property type="term" value="F:nucleotide binding"/>
    <property type="evidence" value="ECO:0007669"/>
    <property type="project" value="InterPro"/>
</dbReference>
<dbReference type="InterPro" id="IPR000683">
    <property type="entry name" value="Gfo/Idh/MocA-like_OxRdtase_N"/>
</dbReference>
<sequence length="356" mass="40342">MKLLIIGLGYAGKRYQRSFAYLSRELNFPLEVAYVGRKAQEVSIPYYDHISTALKEFQPEVVIVSVNDQSHVSILNALKSFSGFVICEKPVAVFGDDWKPVLNDLRSLKGFAFDLVERYSDVTRRLRTIASYNEWTLVRASFHWGKDRLNDYRPTCGVTSEVIHALDLLSWIRPSKGPLLLRSAIGICSDFSISGHAVLDTALLTGRVGDAPFSGYSSFVNIERQRTVDFTFVDPSGKLFHARCIYDTPAWDHDHLRVWTRDQKDRDLIIEEYRSNPSTVGLETLHKLSRLCEDVVKVANFHLDPSQPFADIEDAARLQRLLDEITVGITDPLTATYQRGEQRILIAEDADLETLG</sequence>